<keyword evidence="6 9" id="KW-0057">Aromatic amino acid biosynthesis</keyword>
<reference evidence="11 12" key="1">
    <citation type="submission" date="2020-09" db="EMBL/GenBank/DDBJ databases">
        <title>Genome sequence of the banana aphid, Pentalonia nigronervosa Coquerel (Hemiptera: Aphididae) and its symbionts.</title>
        <authorList>
            <person name="Mathers T.C."/>
            <person name="Mugford S.T."/>
            <person name="Hogenhout S.A."/>
            <person name="Tripathi L."/>
        </authorList>
    </citation>
    <scope>NUCLEOTIDE SEQUENCE [LARGE SCALE GENOMIC DNA]</scope>
    <source>
        <strain evidence="11">Ba4</strain>
    </source>
</reference>
<feature type="active site" description="Proton acceptor" evidence="9">
    <location>
        <position position="49"/>
    </location>
</feature>
<keyword evidence="7 9" id="KW-0456">Lyase</keyword>
<evidence type="ECO:0000256" key="7">
    <source>
        <dbReference type="ARBA" id="ARBA00023239"/>
    </source>
</evidence>
<dbReference type="InterPro" id="IPR013785">
    <property type="entry name" value="Aldolase_TIM"/>
</dbReference>
<name>A0A7H1AZR7_9GAMM</name>
<dbReference type="InterPro" id="IPR018204">
    <property type="entry name" value="Trp_synthase_alpha_AS"/>
</dbReference>
<dbReference type="SUPFAM" id="SSF51366">
    <property type="entry name" value="Ribulose-phoshate binding barrel"/>
    <property type="match status" value="1"/>
</dbReference>
<accession>A0A7H1AZR7</accession>
<evidence type="ECO:0000313" key="12">
    <source>
        <dbReference type="Proteomes" id="UP000516346"/>
    </source>
</evidence>
<dbReference type="EC" id="4.2.1.20" evidence="9"/>
<comment type="similarity">
    <text evidence="9 10">Belongs to the TrpA family.</text>
</comment>
<evidence type="ECO:0000256" key="1">
    <source>
        <dbReference type="ARBA" id="ARBA00003365"/>
    </source>
</evidence>
<dbReference type="GO" id="GO:0005829">
    <property type="term" value="C:cytosol"/>
    <property type="evidence" value="ECO:0007669"/>
    <property type="project" value="TreeGrafter"/>
</dbReference>
<comment type="function">
    <text evidence="1 9">The alpha subunit is responsible for the aldol cleavage of indoleglycerol phosphate to indole and glyceraldehyde 3-phosphate.</text>
</comment>
<evidence type="ECO:0000256" key="6">
    <source>
        <dbReference type="ARBA" id="ARBA00023141"/>
    </source>
</evidence>
<keyword evidence="5 9" id="KW-0822">Tryptophan biosynthesis</keyword>
<sequence>MDRYQKIFKQLLLKKEGCFVPFVVIGDPSIEISLRIIETLIVNGADAVEIGIPFSDPLADGPTVQRANLRALSNQNTLASYFTALKTIRKRFPDIPIGILTYANIIYSQGINNFYLQCYNSNLDSILIADAPIEESDIFYQTANKYKLNSIFVCPPDANDVFLHKLSLYAKGYIYLLSHPGTTGVKNDTKCLPKDFIKKIKKYNFIPLLQGFGISNTRQIKKILSSGVSGVICGSVIINIIEHYLNKEKKMINEIKNCSIILKNATKWHS</sequence>
<comment type="subunit">
    <text evidence="3 9">Tetramer of two alpha and two beta chains.</text>
</comment>
<dbReference type="NCBIfam" id="TIGR00262">
    <property type="entry name" value="trpA"/>
    <property type="match status" value="1"/>
</dbReference>
<evidence type="ECO:0000256" key="4">
    <source>
        <dbReference type="ARBA" id="ARBA00022605"/>
    </source>
</evidence>
<comment type="catalytic activity">
    <reaction evidence="8 9">
        <text>(1S,2R)-1-C-(indol-3-yl)glycerol 3-phosphate + L-serine = D-glyceraldehyde 3-phosphate + L-tryptophan + H2O</text>
        <dbReference type="Rhea" id="RHEA:10532"/>
        <dbReference type="ChEBI" id="CHEBI:15377"/>
        <dbReference type="ChEBI" id="CHEBI:33384"/>
        <dbReference type="ChEBI" id="CHEBI:57912"/>
        <dbReference type="ChEBI" id="CHEBI:58866"/>
        <dbReference type="ChEBI" id="CHEBI:59776"/>
        <dbReference type="EC" id="4.2.1.20"/>
    </reaction>
</comment>
<comment type="pathway">
    <text evidence="2 9">Amino-acid biosynthesis; L-tryptophan biosynthesis; L-tryptophan from chorismate: step 5/5.</text>
</comment>
<organism evidence="11 12">
    <name type="scientific">Buchnera aphidicola</name>
    <name type="common">Pentalonia nigronervosa</name>
    <dbReference type="NCBI Taxonomy" id="1309793"/>
    <lineage>
        <taxon>Bacteria</taxon>
        <taxon>Pseudomonadati</taxon>
        <taxon>Pseudomonadota</taxon>
        <taxon>Gammaproteobacteria</taxon>
        <taxon>Enterobacterales</taxon>
        <taxon>Erwiniaceae</taxon>
        <taxon>Buchnera</taxon>
    </lineage>
</organism>
<evidence type="ECO:0000256" key="5">
    <source>
        <dbReference type="ARBA" id="ARBA00022822"/>
    </source>
</evidence>
<dbReference type="PROSITE" id="PS00167">
    <property type="entry name" value="TRP_SYNTHASE_ALPHA"/>
    <property type="match status" value="1"/>
</dbReference>
<dbReference type="Proteomes" id="UP000516346">
    <property type="component" value="Chromosome"/>
</dbReference>
<dbReference type="AlphaFoldDB" id="A0A7H1AZR7"/>
<dbReference type="PANTHER" id="PTHR43406">
    <property type="entry name" value="TRYPTOPHAN SYNTHASE, ALPHA CHAIN"/>
    <property type="match status" value="1"/>
</dbReference>
<keyword evidence="4 9" id="KW-0028">Amino-acid biosynthesis</keyword>
<evidence type="ECO:0000256" key="9">
    <source>
        <dbReference type="HAMAP-Rule" id="MF_00131"/>
    </source>
</evidence>
<feature type="active site" description="Proton acceptor" evidence="9">
    <location>
        <position position="60"/>
    </location>
</feature>
<dbReference type="Pfam" id="PF00290">
    <property type="entry name" value="Trp_syntA"/>
    <property type="match status" value="1"/>
</dbReference>
<dbReference type="Gene3D" id="3.20.20.70">
    <property type="entry name" value="Aldolase class I"/>
    <property type="match status" value="1"/>
</dbReference>
<dbReference type="FunFam" id="3.20.20.70:FF:000037">
    <property type="entry name" value="Tryptophan synthase alpha chain"/>
    <property type="match status" value="1"/>
</dbReference>
<dbReference type="PANTHER" id="PTHR43406:SF1">
    <property type="entry name" value="TRYPTOPHAN SYNTHASE ALPHA CHAIN, CHLOROPLASTIC"/>
    <property type="match status" value="1"/>
</dbReference>
<gene>
    <name evidence="9 11" type="primary">trpA</name>
    <name evidence="11" type="ORF">ICW73_00675</name>
</gene>
<dbReference type="InterPro" id="IPR002028">
    <property type="entry name" value="Trp_synthase_suA"/>
</dbReference>
<evidence type="ECO:0000313" key="11">
    <source>
        <dbReference type="EMBL" id="QNS01972.1"/>
    </source>
</evidence>
<evidence type="ECO:0000256" key="10">
    <source>
        <dbReference type="RuleBase" id="RU003662"/>
    </source>
</evidence>
<dbReference type="HAMAP" id="MF_00131">
    <property type="entry name" value="Trp_synth_alpha"/>
    <property type="match status" value="1"/>
</dbReference>
<protein>
    <recommendedName>
        <fullName evidence="9">Tryptophan synthase alpha chain</fullName>
        <ecNumber evidence="9">4.2.1.20</ecNumber>
    </recommendedName>
</protein>
<dbReference type="CDD" id="cd04724">
    <property type="entry name" value="Tryptophan_synthase_alpha"/>
    <property type="match status" value="1"/>
</dbReference>
<evidence type="ECO:0000256" key="3">
    <source>
        <dbReference type="ARBA" id="ARBA00011270"/>
    </source>
</evidence>
<dbReference type="InterPro" id="IPR011060">
    <property type="entry name" value="RibuloseP-bd_barrel"/>
</dbReference>
<evidence type="ECO:0000256" key="2">
    <source>
        <dbReference type="ARBA" id="ARBA00004733"/>
    </source>
</evidence>
<dbReference type="EMBL" id="CP061275">
    <property type="protein sequence ID" value="QNS01972.1"/>
    <property type="molecule type" value="Genomic_DNA"/>
</dbReference>
<proteinExistence type="inferred from homology"/>
<dbReference type="UniPathway" id="UPA00035">
    <property type="reaction ID" value="UER00044"/>
</dbReference>
<evidence type="ECO:0000256" key="8">
    <source>
        <dbReference type="ARBA" id="ARBA00049047"/>
    </source>
</evidence>
<dbReference type="GO" id="GO:0004834">
    <property type="term" value="F:tryptophan synthase activity"/>
    <property type="evidence" value="ECO:0007669"/>
    <property type="project" value="UniProtKB-UniRule"/>
</dbReference>